<evidence type="ECO:0000313" key="14">
    <source>
        <dbReference type="EMBL" id="GAP39450.1"/>
    </source>
</evidence>
<dbReference type="PATRIC" id="fig|1678840.3.peg.468"/>
<keyword evidence="8" id="KW-0067">ATP-binding</keyword>
<keyword evidence="15" id="KW-1185">Reference proteome</keyword>
<dbReference type="InterPro" id="IPR001206">
    <property type="entry name" value="Diacylglycerol_kinase_cat_dom"/>
</dbReference>
<dbReference type="InterPro" id="IPR005218">
    <property type="entry name" value="Diacylglycerol/lipid_kinase"/>
</dbReference>
<evidence type="ECO:0000256" key="6">
    <source>
        <dbReference type="ARBA" id="ARBA00022741"/>
    </source>
</evidence>
<evidence type="ECO:0000256" key="8">
    <source>
        <dbReference type="ARBA" id="ARBA00022840"/>
    </source>
</evidence>
<dbReference type="AlphaFoldDB" id="A0A0K8PBC5"/>
<comment type="similarity">
    <text evidence="2">Belongs to the diacylglycerol/lipid kinase family.</text>
</comment>
<keyword evidence="10" id="KW-0443">Lipid metabolism</keyword>
<dbReference type="EMBL" id="DF968179">
    <property type="protein sequence ID" value="GAP39450.1"/>
    <property type="molecule type" value="Genomic_DNA"/>
</dbReference>
<dbReference type="RefSeq" id="WP_062277811.1">
    <property type="nucleotide sequence ID" value="NZ_DF968179.1"/>
</dbReference>
<comment type="cofactor">
    <cofactor evidence="1">
        <name>Mg(2+)</name>
        <dbReference type="ChEBI" id="CHEBI:18420"/>
    </cofactor>
</comment>
<keyword evidence="3" id="KW-0444">Lipid biosynthesis</keyword>
<dbReference type="SUPFAM" id="SSF111331">
    <property type="entry name" value="NAD kinase/diacylglycerol kinase-like"/>
    <property type="match status" value="1"/>
</dbReference>
<reference evidence="14" key="1">
    <citation type="journal article" date="2015" name="Genome Announc.">
        <title>Draft Genome Sequence of Anaerolineae Strain TC1, a Novel Isolate from a Methanogenic Wastewater Treatment System.</title>
        <authorList>
            <person name="Matsuura N."/>
            <person name="Tourlousse D.M."/>
            <person name="Sun L."/>
            <person name="Toyonaga M."/>
            <person name="Kuroda K."/>
            <person name="Ohashi A."/>
            <person name="Cruz R."/>
            <person name="Yamaguchi T."/>
            <person name="Sekiguchi Y."/>
        </authorList>
    </citation>
    <scope>NUCLEOTIDE SEQUENCE [LARGE SCALE GENOMIC DNA]</scope>
    <source>
        <strain evidence="14">TC1</strain>
    </source>
</reference>
<dbReference type="OrthoDB" id="9786026at2"/>
<evidence type="ECO:0000256" key="3">
    <source>
        <dbReference type="ARBA" id="ARBA00022516"/>
    </source>
</evidence>
<dbReference type="Pfam" id="PF00781">
    <property type="entry name" value="DAGK_cat"/>
    <property type="match status" value="1"/>
</dbReference>
<dbReference type="Pfam" id="PF19279">
    <property type="entry name" value="YegS_C"/>
    <property type="match status" value="1"/>
</dbReference>
<dbReference type="Proteomes" id="UP000053370">
    <property type="component" value="Unassembled WGS sequence"/>
</dbReference>
<keyword evidence="12" id="KW-1208">Phospholipid metabolism</keyword>
<feature type="domain" description="DAGKc" evidence="13">
    <location>
        <begin position="1"/>
        <end position="135"/>
    </location>
</feature>
<dbReference type="PROSITE" id="PS50146">
    <property type="entry name" value="DAGK"/>
    <property type="match status" value="1"/>
</dbReference>
<dbReference type="Gene3D" id="3.40.50.10330">
    <property type="entry name" value="Probable inorganic polyphosphate/atp-NAD kinase, domain 1"/>
    <property type="match status" value="1"/>
</dbReference>
<dbReference type="InterPro" id="IPR017438">
    <property type="entry name" value="ATP-NAD_kinase_N"/>
</dbReference>
<evidence type="ECO:0000259" key="13">
    <source>
        <dbReference type="PROSITE" id="PS50146"/>
    </source>
</evidence>
<evidence type="ECO:0000256" key="10">
    <source>
        <dbReference type="ARBA" id="ARBA00023098"/>
    </source>
</evidence>
<keyword evidence="6" id="KW-0547">Nucleotide-binding</keyword>
<sequence>MAQTILIFNRFAHKGKLRHSLDEVQQCLQNSEIETDVAFTKYPGHAIELVEKMVEDGYKKIIVVGGDGTVNEAINGLVKAQQKGYGSACLGVIPNGRGNDFGFSMKIPSDLQSAVDVIKADHHILIDIGSAGDGTFERFFCNGSGFGVDAAINHHAAVSKLNGFPSYLWGLLKAIFLDIRQPMAKISWDEGNFEMPILLLAAMNGMREGGGFKLAPKFKIDDGKLDVCIVGNNQPISRLLPLIPRLIQGKLDHPDIITLKTGKLQVKIEGKGLYSQVDGETIFSSGTSFNVSICPWKVDLIAGLGTH</sequence>
<evidence type="ECO:0000256" key="9">
    <source>
        <dbReference type="ARBA" id="ARBA00022842"/>
    </source>
</evidence>
<name>A0A0K8PBC5_9CHLR</name>
<dbReference type="GO" id="GO:0046872">
    <property type="term" value="F:metal ion binding"/>
    <property type="evidence" value="ECO:0007669"/>
    <property type="project" value="UniProtKB-KW"/>
</dbReference>
<evidence type="ECO:0000256" key="1">
    <source>
        <dbReference type="ARBA" id="ARBA00001946"/>
    </source>
</evidence>
<evidence type="ECO:0000256" key="12">
    <source>
        <dbReference type="ARBA" id="ARBA00023264"/>
    </source>
</evidence>
<organism evidence="14">
    <name type="scientific">Flexilinea flocculi</name>
    <dbReference type="NCBI Taxonomy" id="1678840"/>
    <lineage>
        <taxon>Bacteria</taxon>
        <taxon>Bacillati</taxon>
        <taxon>Chloroflexota</taxon>
        <taxon>Anaerolineae</taxon>
        <taxon>Anaerolineales</taxon>
        <taxon>Anaerolineaceae</taxon>
        <taxon>Flexilinea</taxon>
    </lineage>
</organism>
<accession>A0A0K8PBC5</accession>
<protein>
    <submittedName>
        <fullName evidence="14">Lipid kinase, YegS/Rv2252/BmrU family</fullName>
    </submittedName>
</protein>
<dbReference type="InterPro" id="IPR016064">
    <property type="entry name" value="NAD/diacylglycerol_kinase_sf"/>
</dbReference>
<keyword evidence="5" id="KW-0479">Metal-binding</keyword>
<keyword evidence="7 14" id="KW-0418">Kinase</keyword>
<dbReference type="InterPro" id="IPR050187">
    <property type="entry name" value="Lipid_Phosphate_FormReg"/>
</dbReference>
<dbReference type="GO" id="GO:0005524">
    <property type="term" value="F:ATP binding"/>
    <property type="evidence" value="ECO:0007669"/>
    <property type="project" value="UniProtKB-KW"/>
</dbReference>
<dbReference type="InterPro" id="IPR045540">
    <property type="entry name" value="YegS/DAGK_C"/>
</dbReference>
<evidence type="ECO:0000256" key="11">
    <source>
        <dbReference type="ARBA" id="ARBA00023209"/>
    </source>
</evidence>
<keyword evidence="4" id="KW-0808">Transferase</keyword>
<dbReference type="PANTHER" id="PTHR12358:SF106">
    <property type="entry name" value="LIPID KINASE YEGS"/>
    <property type="match status" value="1"/>
</dbReference>
<keyword evidence="9" id="KW-0460">Magnesium</keyword>
<dbReference type="GO" id="GO:0005886">
    <property type="term" value="C:plasma membrane"/>
    <property type="evidence" value="ECO:0007669"/>
    <property type="project" value="TreeGrafter"/>
</dbReference>
<dbReference type="GO" id="GO:0016301">
    <property type="term" value="F:kinase activity"/>
    <property type="evidence" value="ECO:0007669"/>
    <property type="project" value="UniProtKB-KW"/>
</dbReference>
<proteinExistence type="inferred from homology"/>
<gene>
    <name evidence="14" type="ORF">ATC1_11384</name>
</gene>
<dbReference type="GO" id="GO:0008654">
    <property type="term" value="P:phospholipid biosynthetic process"/>
    <property type="evidence" value="ECO:0007669"/>
    <property type="project" value="UniProtKB-KW"/>
</dbReference>
<dbReference type="STRING" id="1678840.ATC1_11384"/>
<dbReference type="NCBIfam" id="TIGR00147">
    <property type="entry name" value="YegS/Rv2252/BmrU family lipid kinase"/>
    <property type="match status" value="1"/>
</dbReference>
<evidence type="ECO:0000313" key="15">
    <source>
        <dbReference type="Proteomes" id="UP000053370"/>
    </source>
</evidence>
<evidence type="ECO:0000256" key="7">
    <source>
        <dbReference type="ARBA" id="ARBA00022777"/>
    </source>
</evidence>
<evidence type="ECO:0000256" key="2">
    <source>
        <dbReference type="ARBA" id="ARBA00005983"/>
    </source>
</evidence>
<evidence type="ECO:0000256" key="4">
    <source>
        <dbReference type="ARBA" id="ARBA00022679"/>
    </source>
</evidence>
<dbReference type="SMART" id="SM00046">
    <property type="entry name" value="DAGKc"/>
    <property type="match status" value="1"/>
</dbReference>
<keyword evidence="11" id="KW-0594">Phospholipid biosynthesis</keyword>
<dbReference type="PANTHER" id="PTHR12358">
    <property type="entry name" value="SPHINGOSINE KINASE"/>
    <property type="match status" value="1"/>
</dbReference>
<evidence type="ECO:0000256" key="5">
    <source>
        <dbReference type="ARBA" id="ARBA00022723"/>
    </source>
</evidence>
<dbReference type="Gene3D" id="2.60.200.40">
    <property type="match status" value="1"/>
</dbReference>